<dbReference type="EMBL" id="MAAO01000002">
    <property type="protein sequence ID" value="OUS00207.1"/>
    <property type="molecule type" value="Genomic_DNA"/>
</dbReference>
<evidence type="ECO:0000259" key="2">
    <source>
        <dbReference type="Pfam" id="PF04264"/>
    </source>
</evidence>
<organism evidence="3 4">
    <name type="scientific">Halobacteriovorax marinus</name>
    <dbReference type="NCBI Taxonomy" id="97084"/>
    <lineage>
        <taxon>Bacteria</taxon>
        <taxon>Pseudomonadati</taxon>
        <taxon>Bdellovibrionota</taxon>
        <taxon>Bacteriovoracia</taxon>
        <taxon>Bacteriovoracales</taxon>
        <taxon>Halobacteriovoraceae</taxon>
        <taxon>Halobacteriovorax</taxon>
    </lineage>
</organism>
<keyword evidence="1" id="KW-0732">Signal</keyword>
<feature type="domain" description="Lipid/polyisoprenoid-binding YceI-like" evidence="2">
    <location>
        <begin position="31"/>
        <end position="183"/>
    </location>
</feature>
<dbReference type="Pfam" id="PF04264">
    <property type="entry name" value="YceI"/>
    <property type="match status" value="1"/>
</dbReference>
<proteinExistence type="predicted"/>
<feature type="chain" id="PRO_5012238198" description="Lipid/polyisoprenoid-binding YceI-like domain-containing protein" evidence="1">
    <location>
        <begin position="16"/>
        <end position="185"/>
    </location>
</feature>
<feature type="signal peptide" evidence="1">
    <location>
        <begin position="1"/>
        <end position="15"/>
    </location>
</feature>
<accession>A0A1Y5FDA2</accession>
<comment type="caution">
    <text evidence="3">The sequence shown here is derived from an EMBL/GenBank/DDBJ whole genome shotgun (WGS) entry which is preliminary data.</text>
</comment>
<dbReference type="Gene3D" id="2.40.128.110">
    <property type="entry name" value="Lipid/polyisoprenoid-binding, YceI-like"/>
    <property type="match status" value="1"/>
</dbReference>
<reference evidence="4" key="1">
    <citation type="journal article" date="2017" name="Proc. Natl. Acad. Sci. U.S.A.">
        <title>Simulation of Deepwater Horizon oil plume reveals substrate specialization within a complex community of hydrocarbon-degraders.</title>
        <authorList>
            <person name="Hu P."/>
            <person name="Dubinsky E.A."/>
            <person name="Probst A.J."/>
            <person name="Wang J."/>
            <person name="Sieber C.M.K."/>
            <person name="Tom L.M."/>
            <person name="Gardinali P."/>
            <person name="Banfield J.F."/>
            <person name="Atlas R.M."/>
            <person name="Andersen G.L."/>
        </authorList>
    </citation>
    <scope>NUCLEOTIDE SEQUENCE [LARGE SCALE GENOMIC DNA]</scope>
</reference>
<dbReference type="SUPFAM" id="SSF101874">
    <property type="entry name" value="YceI-like"/>
    <property type="match status" value="1"/>
</dbReference>
<dbReference type="Proteomes" id="UP000196531">
    <property type="component" value="Unassembled WGS sequence"/>
</dbReference>
<dbReference type="AlphaFoldDB" id="A0A1Y5FDA2"/>
<evidence type="ECO:0000313" key="4">
    <source>
        <dbReference type="Proteomes" id="UP000196531"/>
    </source>
</evidence>
<sequence>MKILLLLLISFNLSATEIKFTSADYDQALENKSTIIFDMESTKAGFITSGFKGVAKSFSVDFKRVGDTFKDVKITIPVSAMDTDIDARNEKMYEECFDFKNNQNIIVKFKSAYLLGFNGIQKGSILIRGKWFDIDLKIDSKMVGGVTLINGSSSLSIKDLEIPDPSIWIASVRDLIELTFKIEIK</sequence>
<dbReference type="InterPro" id="IPR007372">
    <property type="entry name" value="Lipid/polyisoprenoid-bd_YceI"/>
</dbReference>
<evidence type="ECO:0000256" key="1">
    <source>
        <dbReference type="SAM" id="SignalP"/>
    </source>
</evidence>
<evidence type="ECO:0000313" key="3">
    <source>
        <dbReference type="EMBL" id="OUS00207.1"/>
    </source>
</evidence>
<name>A0A1Y5FDA2_9BACT</name>
<dbReference type="InterPro" id="IPR036761">
    <property type="entry name" value="TTHA0802/YceI-like_sf"/>
</dbReference>
<protein>
    <recommendedName>
        <fullName evidence="2">Lipid/polyisoprenoid-binding YceI-like domain-containing protein</fullName>
    </recommendedName>
</protein>
<gene>
    <name evidence="3" type="ORF">A9Q84_03210</name>
</gene>